<evidence type="ECO:0000259" key="4">
    <source>
        <dbReference type="Pfam" id="PF24883"/>
    </source>
</evidence>
<dbReference type="EMBL" id="KV878973">
    <property type="protein sequence ID" value="OJK02214.1"/>
    <property type="molecule type" value="Genomic_DNA"/>
</dbReference>
<dbReference type="OrthoDB" id="674604at2759"/>
<dbReference type="Gene3D" id="3.40.50.300">
    <property type="entry name" value="P-loop containing nucleotide triphosphate hydrolases"/>
    <property type="match status" value="1"/>
</dbReference>
<evidence type="ECO:0000256" key="2">
    <source>
        <dbReference type="ARBA" id="ARBA00022737"/>
    </source>
</evidence>
<proteinExistence type="predicted"/>
<dbReference type="InterPro" id="IPR015943">
    <property type="entry name" value="WD40/YVTN_repeat-like_dom_sf"/>
</dbReference>
<dbReference type="PROSITE" id="PS50294">
    <property type="entry name" value="WD_REPEATS_REGION"/>
    <property type="match status" value="6"/>
</dbReference>
<dbReference type="InterPro" id="IPR056884">
    <property type="entry name" value="NPHP3-like_N"/>
</dbReference>
<dbReference type="Pfam" id="PF00400">
    <property type="entry name" value="WD40"/>
    <property type="match status" value="6"/>
</dbReference>
<feature type="repeat" description="WD" evidence="3">
    <location>
        <begin position="715"/>
        <end position="748"/>
    </location>
</feature>
<name>A0A1L9X1F8_ASPA1</name>
<feature type="repeat" description="WD" evidence="3">
    <location>
        <begin position="791"/>
        <end position="832"/>
    </location>
</feature>
<dbReference type="SUPFAM" id="SSF52540">
    <property type="entry name" value="P-loop containing nucleoside triphosphate hydrolases"/>
    <property type="match status" value="1"/>
</dbReference>
<sequence length="869" mass="97615">MDGLSSAASVIAVIQLTGSLVRICAGYVQEVKNARNEIFSLQEAIKIYLHSRDGKALPTSSHLAKTITECLSDLRSLEAKIDPRSAGNLMRKFGLRALKWPLKRTEVNNMTQSLERYKSSFLLCLQVDQTSLMVGVAQTSYHLNEDMVLTKLKSATEASFESFSNRNEAHCLHGTRTELLQQILDWALLSSHGRSIFWLKGMAGTGKSTISRTVAMSLKDSNHLGASFFFKRGEGDRELKDEVQKAIHNDPDIATKSIREQFDKLLLQPLLSLDQLSRQPQFIVMVIDALDECEHDRDIRTIIGLLPLLKKSKMLPMSLGFSEIARHEYQDLALHDIPEAVTERDIRLFLRHRFTKIRKDRSIPDGWPGDDVIHDIVMLSVPLFIAAATNDELEQQQLLEEFHKIVGIIILLATPLSTKALSAFIGWEVERIRHRLKFFRSVLSVPDNQDLAIRILHLSFRDFLVQSGSKFHVDEDICNLQCPGMLRVDIDPAHILQCLPPELRYSCRYWIHHIEKSNDISSMTGEVQIFLQELFLQWVESMALLGLISEVVIMLDLLHRIVTVSDDAAVLSDFVYDAKRFVLKFCQIADEAPLQIYFSGLVFAPERSMIRRRYESELPDWITQLPRVEEGWSPELRIIEGHKRKVSSVSFSPDGRLIASGSDDWSVCLWETATGMLQQTLMGHSSGVTSVDFSPNDGLLLVSGSSDDTVRVWETATAFSPNGQLLASGSYDKTVRLWDTATGMLLQTLEGHLDWVSSVAFSPDSQLIASSSQDKTVRLWSIATGVVQHTLKGHSGSINCVAFSSDGLILASGSEDFTLRLWNAETGVLQQTLEAHSIWNRDINSIAFSPDDRLLAAGCRDSAVRVWDR</sequence>
<dbReference type="Proteomes" id="UP000184546">
    <property type="component" value="Unassembled WGS sequence"/>
</dbReference>
<dbReference type="Gene3D" id="2.130.10.10">
    <property type="entry name" value="YVTN repeat-like/Quinoprotein amine dehydrogenase"/>
    <property type="match status" value="3"/>
</dbReference>
<dbReference type="InterPro" id="IPR019775">
    <property type="entry name" value="WD40_repeat_CS"/>
</dbReference>
<dbReference type="CDD" id="cd00200">
    <property type="entry name" value="WD40"/>
    <property type="match status" value="1"/>
</dbReference>
<dbReference type="SUPFAM" id="SSF50978">
    <property type="entry name" value="WD40 repeat-like"/>
    <property type="match status" value="1"/>
</dbReference>
<feature type="non-terminal residue" evidence="5">
    <location>
        <position position="869"/>
    </location>
</feature>
<dbReference type="InterPro" id="IPR036322">
    <property type="entry name" value="WD40_repeat_dom_sf"/>
</dbReference>
<keyword evidence="2" id="KW-0677">Repeat</keyword>
<evidence type="ECO:0000313" key="5">
    <source>
        <dbReference type="EMBL" id="OJK02214.1"/>
    </source>
</evidence>
<keyword evidence="1 3" id="KW-0853">WD repeat</keyword>
<keyword evidence="6" id="KW-1185">Reference proteome</keyword>
<feature type="domain" description="Nephrocystin 3-like N-terminal" evidence="4">
    <location>
        <begin position="175"/>
        <end position="237"/>
    </location>
</feature>
<dbReference type="AlphaFoldDB" id="A0A1L9X1F8"/>
<dbReference type="PRINTS" id="PR00320">
    <property type="entry name" value="GPROTEINBRPT"/>
</dbReference>
<dbReference type="OMA" id="ATTICRF"/>
<dbReference type="InterPro" id="IPR027417">
    <property type="entry name" value="P-loop_NTPase"/>
</dbReference>
<dbReference type="PANTHER" id="PTHR19848">
    <property type="entry name" value="WD40 REPEAT PROTEIN"/>
    <property type="match status" value="1"/>
</dbReference>
<dbReference type="Pfam" id="PF24883">
    <property type="entry name" value="NPHP3_N"/>
    <property type="match status" value="1"/>
</dbReference>
<organism evidence="5 6">
    <name type="scientific">Aspergillus aculeatus (strain ATCC 16872 / CBS 172.66 / WB 5094)</name>
    <dbReference type="NCBI Taxonomy" id="690307"/>
    <lineage>
        <taxon>Eukaryota</taxon>
        <taxon>Fungi</taxon>
        <taxon>Dikarya</taxon>
        <taxon>Ascomycota</taxon>
        <taxon>Pezizomycotina</taxon>
        <taxon>Eurotiomycetes</taxon>
        <taxon>Eurotiomycetidae</taxon>
        <taxon>Eurotiales</taxon>
        <taxon>Aspergillaceae</taxon>
        <taxon>Aspergillus</taxon>
        <taxon>Aspergillus subgen. Circumdati</taxon>
    </lineage>
</organism>
<reference evidence="6" key="1">
    <citation type="journal article" date="2017" name="Genome Biol.">
        <title>Comparative genomics reveals high biological diversity and specific adaptations in the industrially and medically important fungal genus Aspergillus.</title>
        <authorList>
            <person name="de Vries R.P."/>
            <person name="Riley R."/>
            <person name="Wiebenga A."/>
            <person name="Aguilar-Osorio G."/>
            <person name="Amillis S."/>
            <person name="Uchima C.A."/>
            <person name="Anderluh G."/>
            <person name="Asadollahi M."/>
            <person name="Askin M."/>
            <person name="Barry K."/>
            <person name="Battaglia E."/>
            <person name="Bayram O."/>
            <person name="Benocci T."/>
            <person name="Braus-Stromeyer S.A."/>
            <person name="Caldana C."/>
            <person name="Canovas D."/>
            <person name="Cerqueira G.C."/>
            <person name="Chen F."/>
            <person name="Chen W."/>
            <person name="Choi C."/>
            <person name="Clum A."/>
            <person name="Dos Santos R.A."/>
            <person name="Damasio A.R."/>
            <person name="Diallinas G."/>
            <person name="Emri T."/>
            <person name="Fekete E."/>
            <person name="Flipphi M."/>
            <person name="Freyberg S."/>
            <person name="Gallo A."/>
            <person name="Gournas C."/>
            <person name="Habgood R."/>
            <person name="Hainaut M."/>
            <person name="Harispe M.L."/>
            <person name="Henrissat B."/>
            <person name="Hilden K.S."/>
            <person name="Hope R."/>
            <person name="Hossain A."/>
            <person name="Karabika E."/>
            <person name="Karaffa L."/>
            <person name="Karanyi Z."/>
            <person name="Krasevec N."/>
            <person name="Kuo A."/>
            <person name="Kusch H."/>
            <person name="LaButti K."/>
            <person name="Lagendijk E.L."/>
            <person name="Lapidus A."/>
            <person name="Levasseur A."/>
            <person name="Lindquist E."/>
            <person name="Lipzen A."/>
            <person name="Logrieco A.F."/>
            <person name="MacCabe A."/>
            <person name="Maekelae M.R."/>
            <person name="Malavazi I."/>
            <person name="Melin P."/>
            <person name="Meyer V."/>
            <person name="Mielnichuk N."/>
            <person name="Miskei M."/>
            <person name="Molnar A.P."/>
            <person name="Mule G."/>
            <person name="Ngan C.Y."/>
            <person name="Orejas M."/>
            <person name="Orosz E."/>
            <person name="Ouedraogo J.P."/>
            <person name="Overkamp K.M."/>
            <person name="Park H.-S."/>
            <person name="Perrone G."/>
            <person name="Piumi F."/>
            <person name="Punt P.J."/>
            <person name="Ram A.F."/>
            <person name="Ramon A."/>
            <person name="Rauscher S."/>
            <person name="Record E."/>
            <person name="Riano-Pachon D.M."/>
            <person name="Robert V."/>
            <person name="Roehrig J."/>
            <person name="Ruller R."/>
            <person name="Salamov A."/>
            <person name="Salih N.S."/>
            <person name="Samson R.A."/>
            <person name="Sandor E."/>
            <person name="Sanguinetti M."/>
            <person name="Schuetze T."/>
            <person name="Sepcic K."/>
            <person name="Shelest E."/>
            <person name="Sherlock G."/>
            <person name="Sophianopoulou V."/>
            <person name="Squina F.M."/>
            <person name="Sun H."/>
            <person name="Susca A."/>
            <person name="Todd R.B."/>
            <person name="Tsang A."/>
            <person name="Unkles S.E."/>
            <person name="van de Wiele N."/>
            <person name="van Rossen-Uffink D."/>
            <person name="Oliveira J.V."/>
            <person name="Vesth T.C."/>
            <person name="Visser J."/>
            <person name="Yu J.-H."/>
            <person name="Zhou M."/>
            <person name="Andersen M.R."/>
            <person name="Archer D.B."/>
            <person name="Baker S.E."/>
            <person name="Benoit I."/>
            <person name="Brakhage A.A."/>
            <person name="Braus G.H."/>
            <person name="Fischer R."/>
            <person name="Frisvad J.C."/>
            <person name="Goldman G.H."/>
            <person name="Houbraken J."/>
            <person name="Oakley B."/>
            <person name="Pocsi I."/>
            <person name="Scazzocchio C."/>
            <person name="Seiboth B."/>
            <person name="vanKuyk P.A."/>
            <person name="Wortman J."/>
            <person name="Dyer P.S."/>
            <person name="Grigoriev I.V."/>
        </authorList>
    </citation>
    <scope>NUCLEOTIDE SEQUENCE [LARGE SCALE GENOMIC DNA]</scope>
    <source>
        <strain evidence="6">ATCC 16872 / CBS 172.66 / WB 5094</strain>
    </source>
</reference>
<dbReference type="PROSITE" id="PS50082">
    <property type="entry name" value="WD_REPEATS_2"/>
    <property type="match status" value="6"/>
</dbReference>
<dbReference type="RefSeq" id="XP_020058553.1">
    <property type="nucleotide sequence ID" value="XM_020198170.1"/>
</dbReference>
<dbReference type="InterPro" id="IPR001680">
    <property type="entry name" value="WD40_rpt"/>
</dbReference>
<dbReference type="STRING" id="690307.A0A1L9X1F8"/>
<dbReference type="InterPro" id="IPR020472">
    <property type="entry name" value="WD40_PAC1"/>
</dbReference>
<gene>
    <name evidence="5" type="ORF">ASPACDRAFT_1879572</name>
</gene>
<feature type="repeat" description="WD" evidence="3">
    <location>
        <begin position="639"/>
        <end position="680"/>
    </location>
</feature>
<feature type="repeat" description="WD" evidence="3">
    <location>
        <begin position="843"/>
        <end position="869"/>
    </location>
</feature>
<protein>
    <recommendedName>
        <fullName evidence="4">Nephrocystin 3-like N-terminal domain-containing protein</fullName>
    </recommendedName>
</protein>
<feature type="repeat" description="WD" evidence="3">
    <location>
        <begin position="749"/>
        <end position="790"/>
    </location>
</feature>
<dbReference type="PANTHER" id="PTHR19848:SF8">
    <property type="entry name" value="F-BOX AND WD REPEAT DOMAIN CONTAINING 7"/>
    <property type="match status" value="1"/>
</dbReference>
<evidence type="ECO:0000256" key="1">
    <source>
        <dbReference type="ARBA" id="ARBA00022574"/>
    </source>
</evidence>
<dbReference type="GeneID" id="30971984"/>
<accession>A0A1L9X1F8</accession>
<dbReference type="VEuPathDB" id="FungiDB:ASPACDRAFT_1879572"/>
<evidence type="ECO:0000313" key="6">
    <source>
        <dbReference type="Proteomes" id="UP000184546"/>
    </source>
</evidence>
<dbReference type="SMART" id="SM00320">
    <property type="entry name" value="WD40"/>
    <property type="match status" value="6"/>
</dbReference>
<evidence type="ECO:0000256" key="3">
    <source>
        <dbReference type="PROSITE-ProRule" id="PRU00221"/>
    </source>
</evidence>
<feature type="repeat" description="WD" evidence="3">
    <location>
        <begin position="681"/>
        <end position="714"/>
    </location>
</feature>
<dbReference type="PROSITE" id="PS00678">
    <property type="entry name" value="WD_REPEATS_1"/>
    <property type="match status" value="3"/>
</dbReference>